<protein>
    <recommendedName>
        <fullName evidence="3">DUF2510 domain-containing protein</fullName>
    </recommendedName>
</protein>
<evidence type="ECO:0000259" key="3">
    <source>
        <dbReference type="Pfam" id="PF10708"/>
    </source>
</evidence>
<feature type="region of interest" description="Disordered" evidence="1">
    <location>
        <begin position="87"/>
        <end position="130"/>
    </location>
</feature>
<dbReference type="RefSeq" id="WP_058851403.1">
    <property type="nucleotide sequence ID" value="NZ_LOCL01000061.1"/>
</dbReference>
<feature type="region of interest" description="Disordered" evidence="1">
    <location>
        <begin position="1"/>
        <end position="22"/>
    </location>
</feature>
<feature type="domain" description="DUF2510" evidence="3">
    <location>
        <begin position="7"/>
        <end position="39"/>
    </location>
</feature>
<reference evidence="4 5" key="1">
    <citation type="submission" date="2015-12" db="EMBL/GenBank/DDBJ databases">
        <title>Draft genome sequence of Streptomyces silvensis ATCC 53525, a producer of novel hormone antagonists.</title>
        <authorList>
            <person name="Johnston C.W."/>
            <person name="Li Y."/>
            <person name="Magarvey N.A."/>
        </authorList>
    </citation>
    <scope>NUCLEOTIDE SEQUENCE [LARGE SCALE GENOMIC DNA]</scope>
    <source>
        <strain evidence="4 5">ATCC 53525</strain>
    </source>
</reference>
<dbReference type="InterPro" id="IPR018929">
    <property type="entry name" value="DUF2510"/>
</dbReference>
<accession>A0A0W7WV20</accession>
<dbReference type="Pfam" id="PF10708">
    <property type="entry name" value="DUF2510"/>
    <property type="match status" value="1"/>
</dbReference>
<evidence type="ECO:0000256" key="2">
    <source>
        <dbReference type="SAM" id="Phobius"/>
    </source>
</evidence>
<feature type="region of interest" description="Disordered" evidence="1">
    <location>
        <begin position="36"/>
        <end position="58"/>
    </location>
</feature>
<dbReference type="EMBL" id="LOCL01000061">
    <property type="protein sequence ID" value="KUF14356.1"/>
    <property type="molecule type" value="Genomic_DNA"/>
</dbReference>
<dbReference type="STRING" id="1765722.AT728_35880"/>
<gene>
    <name evidence="4" type="ORF">AT728_35880</name>
</gene>
<keyword evidence="5" id="KW-1185">Reference proteome</keyword>
<sequence>MTHATPPGWYPDPGQIPGAPPSERWWDGTTWTEHVRAPGGGFGAVAPYPQQPPGAPRRRTRTAVVVVVALAVLAGIAGGVYALTADDDGDDDNSAKPPVSAGPSEPGKGGEKPGRPDPTGPSGGPEAEEGFATDVASGISMPVPDGWEGKSNGIGSSVTTGQYPCPGDDTKVCVRGGAFSAPARSLKVKETDPEAAAKADIGKNAEESYGGKIYGGRLVSHKVLASKAVTVAGQKGYLVRWKAVNRKGPDGYVQSLAFKSPADDMTLVLVRFGVDVHDDAPPMSSMDEITKGIKAAKGGGGGDGQQV</sequence>
<organism evidence="4 5">
    <name type="scientific">Streptomyces silvensis</name>
    <dbReference type="NCBI Taxonomy" id="1765722"/>
    <lineage>
        <taxon>Bacteria</taxon>
        <taxon>Bacillati</taxon>
        <taxon>Actinomycetota</taxon>
        <taxon>Actinomycetes</taxon>
        <taxon>Kitasatosporales</taxon>
        <taxon>Streptomycetaceae</taxon>
        <taxon>Streptomyces</taxon>
    </lineage>
</organism>
<keyword evidence="2" id="KW-0812">Transmembrane</keyword>
<keyword evidence="2" id="KW-1133">Transmembrane helix</keyword>
<comment type="caution">
    <text evidence="4">The sequence shown here is derived from an EMBL/GenBank/DDBJ whole genome shotgun (WGS) entry which is preliminary data.</text>
</comment>
<feature type="transmembrane region" description="Helical" evidence="2">
    <location>
        <begin position="63"/>
        <end position="83"/>
    </location>
</feature>
<evidence type="ECO:0000256" key="1">
    <source>
        <dbReference type="SAM" id="MobiDB-lite"/>
    </source>
</evidence>
<dbReference type="OrthoDB" id="4463773at2"/>
<name>A0A0W7WV20_9ACTN</name>
<evidence type="ECO:0000313" key="4">
    <source>
        <dbReference type="EMBL" id="KUF14356.1"/>
    </source>
</evidence>
<proteinExistence type="predicted"/>
<evidence type="ECO:0000313" key="5">
    <source>
        <dbReference type="Proteomes" id="UP000054804"/>
    </source>
</evidence>
<keyword evidence="2" id="KW-0472">Membrane</keyword>
<dbReference type="AlphaFoldDB" id="A0A0W7WV20"/>
<dbReference type="Proteomes" id="UP000054804">
    <property type="component" value="Unassembled WGS sequence"/>
</dbReference>